<sequence>MITRSLRKKLSPAKRVARTKASAPKSPPNSALPKQPSPRSKKRAKRSVKIRGGTRFSSASITSRKASVERNAKSFSPEMVQSTRVLIESKSLERSSKSHSKPAAKMEPVNVVVSTNQDEKENSPEIPVCQNGGDIGSTAADLYCSQELVYTSTENDAEDTFLLCEEVMSTKEVFITQAHETPVTDEVTYIRREELEVEPFDPFYFIKHLPPLTPQMQRQCPALPLKTRSSPAFSLVLDLDETLVHCSLEELEDAAFTFPVFFQDTTYQVFVRTRPHFREFLERVSQIFEVILFTASKKVYADKLLNLLDPQRRWIKYRLFREHCVCVNGNYIKDLTILGRDLSRTIIIDNSPQAFGYQLENGIPIESWFVDQTDQELMKLLPFLENLVDMNKDVRPYIREKYRLFSYLPPD</sequence>
<feature type="compositionally biased region" description="Basic residues" evidence="5">
    <location>
        <begin position="39"/>
        <end position="49"/>
    </location>
</feature>
<evidence type="ECO:0000313" key="8">
    <source>
        <dbReference type="Proteomes" id="UP000820818"/>
    </source>
</evidence>
<feature type="region of interest" description="Disordered" evidence="5">
    <location>
        <begin position="1"/>
        <end position="75"/>
    </location>
</feature>
<dbReference type="FunFam" id="3.40.50.1000:FF:000015">
    <property type="entry name" value="CTD small phosphatase-like protein 2"/>
    <property type="match status" value="1"/>
</dbReference>
<evidence type="ECO:0000256" key="5">
    <source>
        <dbReference type="SAM" id="MobiDB-lite"/>
    </source>
</evidence>
<evidence type="ECO:0000256" key="3">
    <source>
        <dbReference type="ARBA" id="ARBA00037324"/>
    </source>
</evidence>
<accession>A0AAD5KHV0</accession>
<keyword evidence="8" id="KW-1185">Reference proteome</keyword>
<dbReference type="PANTHER" id="PTHR12210">
    <property type="entry name" value="DULLARD PROTEIN PHOSPHATASE"/>
    <property type="match status" value="1"/>
</dbReference>
<proteinExistence type="inferred from homology"/>
<dbReference type="InterPro" id="IPR050365">
    <property type="entry name" value="TIM50"/>
</dbReference>
<dbReference type="CDD" id="cd07521">
    <property type="entry name" value="HAD_FCP1-like"/>
    <property type="match status" value="1"/>
</dbReference>
<dbReference type="GO" id="GO:0005634">
    <property type="term" value="C:nucleus"/>
    <property type="evidence" value="ECO:0007669"/>
    <property type="project" value="UniProtKB-ARBA"/>
</dbReference>
<dbReference type="GO" id="GO:0004721">
    <property type="term" value="F:phosphoprotein phosphatase activity"/>
    <property type="evidence" value="ECO:0007669"/>
    <property type="project" value="UniProtKB-KW"/>
</dbReference>
<dbReference type="InterPro" id="IPR011948">
    <property type="entry name" value="Dullard_phosphatase"/>
</dbReference>
<feature type="domain" description="FCP1 homology" evidence="6">
    <location>
        <begin position="228"/>
        <end position="387"/>
    </location>
</feature>
<gene>
    <name evidence="7" type="ORF">GHT06_022013</name>
</gene>
<organism evidence="7 8">
    <name type="scientific">Daphnia sinensis</name>
    <dbReference type="NCBI Taxonomy" id="1820382"/>
    <lineage>
        <taxon>Eukaryota</taxon>
        <taxon>Metazoa</taxon>
        <taxon>Ecdysozoa</taxon>
        <taxon>Arthropoda</taxon>
        <taxon>Crustacea</taxon>
        <taxon>Branchiopoda</taxon>
        <taxon>Diplostraca</taxon>
        <taxon>Cladocera</taxon>
        <taxon>Anomopoda</taxon>
        <taxon>Daphniidae</taxon>
        <taxon>Daphnia</taxon>
        <taxon>Daphnia similis group</taxon>
    </lineage>
</organism>
<dbReference type="Pfam" id="PF03031">
    <property type="entry name" value="NIF"/>
    <property type="match status" value="1"/>
</dbReference>
<keyword evidence="1" id="KW-0378">Hydrolase</keyword>
<dbReference type="Gene3D" id="3.40.50.1000">
    <property type="entry name" value="HAD superfamily/HAD-like"/>
    <property type="match status" value="1"/>
</dbReference>
<dbReference type="InterPro" id="IPR023214">
    <property type="entry name" value="HAD_sf"/>
</dbReference>
<reference evidence="7 8" key="1">
    <citation type="submission" date="2022-05" db="EMBL/GenBank/DDBJ databases">
        <title>A multi-omics perspective on studying reproductive biology in Daphnia sinensis.</title>
        <authorList>
            <person name="Jia J."/>
        </authorList>
    </citation>
    <scope>NUCLEOTIDE SEQUENCE [LARGE SCALE GENOMIC DNA]</scope>
    <source>
        <strain evidence="7 8">WSL</strain>
    </source>
</reference>
<dbReference type="SUPFAM" id="SSF56784">
    <property type="entry name" value="HAD-like"/>
    <property type="match status" value="1"/>
</dbReference>
<dbReference type="InterPro" id="IPR036412">
    <property type="entry name" value="HAD-like_sf"/>
</dbReference>
<dbReference type="SMART" id="SM00577">
    <property type="entry name" value="CPDc"/>
    <property type="match status" value="1"/>
</dbReference>
<dbReference type="EMBL" id="WJBH02000010">
    <property type="protein sequence ID" value="KAI9551677.1"/>
    <property type="molecule type" value="Genomic_DNA"/>
</dbReference>
<dbReference type="InterPro" id="IPR004274">
    <property type="entry name" value="FCP1_dom"/>
</dbReference>
<dbReference type="AlphaFoldDB" id="A0AAD5KHV0"/>
<dbReference type="Proteomes" id="UP000820818">
    <property type="component" value="Linkage Group LG10"/>
</dbReference>
<evidence type="ECO:0000259" key="6">
    <source>
        <dbReference type="PROSITE" id="PS50969"/>
    </source>
</evidence>
<feature type="compositionally biased region" description="Polar residues" evidence="5">
    <location>
        <begin position="55"/>
        <end position="65"/>
    </location>
</feature>
<name>A0AAD5KHV0_9CRUS</name>
<evidence type="ECO:0000313" key="7">
    <source>
        <dbReference type="EMBL" id="KAI9551677.1"/>
    </source>
</evidence>
<protein>
    <recommendedName>
        <fullName evidence="6">FCP1 homology domain-containing protein</fullName>
    </recommendedName>
</protein>
<keyword evidence="2" id="KW-0904">Protein phosphatase</keyword>
<comment type="caution">
    <text evidence="7">The sequence shown here is derived from an EMBL/GenBank/DDBJ whole genome shotgun (WGS) entry which is preliminary data.</text>
</comment>
<evidence type="ECO:0000256" key="1">
    <source>
        <dbReference type="ARBA" id="ARBA00022801"/>
    </source>
</evidence>
<comment type="similarity">
    <text evidence="4">Belongs to the CTDSPL2 family.</text>
</comment>
<evidence type="ECO:0000256" key="2">
    <source>
        <dbReference type="ARBA" id="ARBA00022912"/>
    </source>
</evidence>
<evidence type="ECO:0000256" key="4">
    <source>
        <dbReference type="ARBA" id="ARBA00038355"/>
    </source>
</evidence>
<dbReference type="NCBIfam" id="TIGR02251">
    <property type="entry name" value="HIF-SF_euk"/>
    <property type="match status" value="1"/>
</dbReference>
<feature type="compositionally biased region" description="Basic residues" evidence="5">
    <location>
        <begin position="1"/>
        <end position="18"/>
    </location>
</feature>
<dbReference type="PROSITE" id="PS50969">
    <property type="entry name" value="FCP1"/>
    <property type="match status" value="1"/>
</dbReference>
<comment type="function">
    <text evidence="3">Probable phosphatase.</text>
</comment>